<evidence type="ECO:0000256" key="2">
    <source>
        <dbReference type="ARBA" id="ARBA00006293"/>
    </source>
</evidence>
<evidence type="ECO:0000313" key="8">
    <source>
        <dbReference type="Proteomes" id="UP000298416"/>
    </source>
</evidence>
<dbReference type="AlphaFoldDB" id="A0A8X8ZUW3"/>
<feature type="transmembrane region" description="Helical" evidence="6">
    <location>
        <begin position="111"/>
        <end position="131"/>
    </location>
</feature>
<feature type="transmembrane region" description="Helical" evidence="6">
    <location>
        <begin position="60"/>
        <end position="82"/>
    </location>
</feature>
<evidence type="ECO:0000313" key="7">
    <source>
        <dbReference type="EMBL" id="KAG6417491.1"/>
    </source>
</evidence>
<dbReference type="EMBL" id="PNBA02000007">
    <property type="protein sequence ID" value="KAG6417491.1"/>
    <property type="molecule type" value="Genomic_DNA"/>
</dbReference>
<dbReference type="InterPro" id="IPR007881">
    <property type="entry name" value="UNC-50"/>
</dbReference>
<comment type="subcellular location">
    <subcellularLocation>
        <location evidence="1">Membrane</location>
        <topology evidence="1">Multi-pass membrane protein</topology>
    </subcellularLocation>
</comment>
<dbReference type="GO" id="GO:0000139">
    <property type="term" value="C:Golgi membrane"/>
    <property type="evidence" value="ECO:0007669"/>
    <property type="project" value="TreeGrafter"/>
</dbReference>
<evidence type="ECO:0000256" key="1">
    <source>
        <dbReference type="ARBA" id="ARBA00004141"/>
    </source>
</evidence>
<keyword evidence="8" id="KW-1185">Reference proteome</keyword>
<comment type="caution">
    <text evidence="7">The sequence shown here is derived from an EMBL/GenBank/DDBJ whole genome shotgun (WGS) entry which is preliminary data.</text>
</comment>
<sequence length="161" mass="18055">MLPTASTKGRSGPQPRPNLFFPYLRRIVKVLRPSSKILTHMRFSPKSNTLINRGNRGTQFSLLFVALFIWFAVVDRVMGVIFNRNINTPSITSTFFSFAETKNQWARDDPAFVVICSLLFSVALIAYCAAYDHSAGHAVFVVISSLFVHFFLIGAILATFC</sequence>
<dbReference type="Proteomes" id="UP000298416">
    <property type="component" value="Unassembled WGS sequence"/>
</dbReference>
<feature type="transmembrane region" description="Helical" evidence="6">
    <location>
        <begin position="138"/>
        <end position="160"/>
    </location>
</feature>
<keyword evidence="5 6" id="KW-0472">Membrane</keyword>
<evidence type="ECO:0000256" key="5">
    <source>
        <dbReference type="ARBA" id="ARBA00023136"/>
    </source>
</evidence>
<dbReference type="Pfam" id="PF05216">
    <property type="entry name" value="UNC-50"/>
    <property type="match status" value="1"/>
</dbReference>
<keyword evidence="3 6" id="KW-0812">Transmembrane</keyword>
<dbReference type="PANTHER" id="PTHR12841">
    <property type="entry name" value="PROTEIN UNC-50 HOMOLOG"/>
    <property type="match status" value="1"/>
</dbReference>
<gene>
    <name evidence="7" type="ORF">SASPL_119672</name>
</gene>
<name>A0A8X8ZUW3_SALSN</name>
<comment type="similarity">
    <text evidence="2">Belongs to the unc-50 family.</text>
</comment>
<accession>A0A8X8ZUW3</accession>
<evidence type="ECO:0000256" key="4">
    <source>
        <dbReference type="ARBA" id="ARBA00022989"/>
    </source>
</evidence>
<organism evidence="7">
    <name type="scientific">Salvia splendens</name>
    <name type="common">Scarlet sage</name>
    <dbReference type="NCBI Taxonomy" id="180675"/>
    <lineage>
        <taxon>Eukaryota</taxon>
        <taxon>Viridiplantae</taxon>
        <taxon>Streptophyta</taxon>
        <taxon>Embryophyta</taxon>
        <taxon>Tracheophyta</taxon>
        <taxon>Spermatophyta</taxon>
        <taxon>Magnoliopsida</taxon>
        <taxon>eudicotyledons</taxon>
        <taxon>Gunneridae</taxon>
        <taxon>Pentapetalae</taxon>
        <taxon>asterids</taxon>
        <taxon>lamiids</taxon>
        <taxon>Lamiales</taxon>
        <taxon>Lamiaceae</taxon>
        <taxon>Nepetoideae</taxon>
        <taxon>Mentheae</taxon>
        <taxon>Salviinae</taxon>
        <taxon>Salvia</taxon>
        <taxon>Salvia subgen. Calosphace</taxon>
        <taxon>core Calosphace</taxon>
    </lineage>
</organism>
<reference evidence="7" key="1">
    <citation type="submission" date="2018-01" db="EMBL/GenBank/DDBJ databases">
        <authorList>
            <person name="Mao J.F."/>
        </authorList>
    </citation>
    <scope>NUCLEOTIDE SEQUENCE</scope>
    <source>
        <strain evidence="7">Huo1</strain>
        <tissue evidence="7">Leaf</tissue>
    </source>
</reference>
<reference evidence="7" key="2">
    <citation type="submission" date="2020-08" db="EMBL/GenBank/DDBJ databases">
        <title>Plant Genome Project.</title>
        <authorList>
            <person name="Zhang R.-G."/>
        </authorList>
    </citation>
    <scope>NUCLEOTIDE SEQUENCE</scope>
    <source>
        <strain evidence="7">Huo1</strain>
        <tissue evidence="7">Leaf</tissue>
    </source>
</reference>
<keyword evidence="4 6" id="KW-1133">Transmembrane helix</keyword>
<proteinExistence type="inferred from homology"/>
<evidence type="ECO:0000256" key="3">
    <source>
        <dbReference type="ARBA" id="ARBA00022692"/>
    </source>
</evidence>
<evidence type="ECO:0000256" key="6">
    <source>
        <dbReference type="SAM" id="Phobius"/>
    </source>
</evidence>
<protein>
    <submittedName>
        <fullName evidence="7">Uncharacterized protein</fullName>
    </submittedName>
</protein>
<dbReference type="PANTHER" id="PTHR12841:SF6">
    <property type="entry name" value="PROTEIN UNC-50 HOMOLOG"/>
    <property type="match status" value="1"/>
</dbReference>